<sequence>MGDFVELARAIAGKKGFGHMAARYILGTGVVEWNIKGFVVGSNGGEEYMELGRRLGLGIGDRGEVVFWDRNEFQLQQLLCPLSFFLPPNVPDPPCISCVVDFNAAKLTIRPVLIPSFIISPILRTFIKDFPIDGSKC</sequence>
<protein>
    <submittedName>
        <fullName evidence="1">Uncharacterized protein</fullName>
    </submittedName>
</protein>
<dbReference type="Proteomes" id="UP000224567">
    <property type="component" value="Unassembled WGS sequence"/>
</dbReference>
<reference evidence="1 2" key="1">
    <citation type="journal article" date="2017" name="Genome Biol.">
        <title>New reference genome sequences of hot pepper reveal the massive evolution of plant disease-resistance genes by retroduplication.</title>
        <authorList>
            <person name="Kim S."/>
            <person name="Park J."/>
            <person name="Yeom S.I."/>
            <person name="Kim Y.M."/>
            <person name="Seo E."/>
            <person name="Kim K.T."/>
            <person name="Kim M.S."/>
            <person name="Lee J.M."/>
            <person name="Cheong K."/>
            <person name="Shin H.S."/>
            <person name="Kim S.B."/>
            <person name="Han K."/>
            <person name="Lee J."/>
            <person name="Park M."/>
            <person name="Lee H.A."/>
            <person name="Lee H.Y."/>
            <person name="Lee Y."/>
            <person name="Oh S."/>
            <person name="Lee J.H."/>
            <person name="Choi E."/>
            <person name="Choi E."/>
            <person name="Lee S.E."/>
            <person name="Jeon J."/>
            <person name="Kim H."/>
            <person name="Choi G."/>
            <person name="Song H."/>
            <person name="Lee J."/>
            <person name="Lee S.C."/>
            <person name="Kwon J.K."/>
            <person name="Lee H.Y."/>
            <person name="Koo N."/>
            <person name="Hong Y."/>
            <person name="Kim R.W."/>
            <person name="Kang W.H."/>
            <person name="Huh J.H."/>
            <person name="Kang B.C."/>
            <person name="Yang T.J."/>
            <person name="Lee Y.H."/>
            <person name="Bennetzen J.L."/>
            <person name="Choi D."/>
        </authorList>
    </citation>
    <scope>NUCLEOTIDE SEQUENCE [LARGE SCALE GENOMIC DNA]</scope>
    <source>
        <strain evidence="2">cv. PBC81</strain>
    </source>
</reference>
<accession>A0A2G2V3E2</accession>
<dbReference type="AlphaFoldDB" id="A0A2G2V3E2"/>
<comment type="caution">
    <text evidence="1">The sequence shown here is derived from an EMBL/GenBank/DDBJ whole genome shotgun (WGS) entry which is preliminary data.</text>
</comment>
<evidence type="ECO:0000313" key="1">
    <source>
        <dbReference type="EMBL" id="PHT27495.1"/>
    </source>
</evidence>
<keyword evidence="2" id="KW-1185">Reference proteome</keyword>
<name>A0A2G2V3E2_CAPBA</name>
<dbReference type="EMBL" id="MLFT02000410">
    <property type="protein sequence ID" value="PHT27495.1"/>
    <property type="molecule type" value="Genomic_DNA"/>
</dbReference>
<gene>
    <name evidence="1" type="ORF">CQW23_32899</name>
</gene>
<organism evidence="1 2">
    <name type="scientific">Capsicum baccatum</name>
    <name type="common">Peruvian pepper</name>
    <dbReference type="NCBI Taxonomy" id="33114"/>
    <lineage>
        <taxon>Eukaryota</taxon>
        <taxon>Viridiplantae</taxon>
        <taxon>Streptophyta</taxon>
        <taxon>Embryophyta</taxon>
        <taxon>Tracheophyta</taxon>
        <taxon>Spermatophyta</taxon>
        <taxon>Magnoliopsida</taxon>
        <taxon>eudicotyledons</taxon>
        <taxon>Gunneridae</taxon>
        <taxon>Pentapetalae</taxon>
        <taxon>asterids</taxon>
        <taxon>lamiids</taxon>
        <taxon>Solanales</taxon>
        <taxon>Solanaceae</taxon>
        <taxon>Solanoideae</taxon>
        <taxon>Capsiceae</taxon>
        <taxon>Capsicum</taxon>
    </lineage>
</organism>
<reference evidence="2" key="2">
    <citation type="journal article" date="2017" name="J. Anim. Genet.">
        <title>Multiple reference genome sequences of hot pepper reveal the massive evolution of plant disease resistance genes by retroduplication.</title>
        <authorList>
            <person name="Kim S."/>
            <person name="Park J."/>
            <person name="Yeom S.-I."/>
            <person name="Kim Y.-M."/>
            <person name="Seo E."/>
            <person name="Kim K.-T."/>
            <person name="Kim M.-S."/>
            <person name="Lee J.M."/>
            <person name="Cheong K."/>
            <person name="Shin H.-S."/>
            <person name="Kim S.-B."/>
            <person name="Han K."/>
            <person name="Lee J."/>
            <person name="Park M."/>
            <person name="Lee H.-A."/>
            <person name="Lee H.-Y."/>
            <person name="Lee Y."/>
            <person name="Oh S."/>
            <person name="Lee J.H."/>
            <person name="Choi E."/>
            <person name="Choi E."/>
            <person name="Lee S.E."/>
            <person name="Jeon J."/>
            <person name="Kim H."/>
            <person name="Choi G."/>
            <person name="Song H."/>
            <person name="Lee J."/>
            <person name="Lee S.-C."/>
            <person name="Kwon J.-K."/>
            <person name="Lee H.-Y."/>
            <person name="Koo N."/>
            <person name="Hong Y."/>
            <person name="Kim R.W."/>
            <person name="Kang W.-H."/>
            <person name="Huh J.H."/>
            <person name="Kang B.-C."/>
            <person name="Yang T.-J."/>
            <person name="Lee Y.-H."/>
            <person name="Bennetzen J.L."/>
            <person name="Choi D."/>
        </authorList>
    </citation>
    <scope>NUCLEOTIDE SEQUENCE [LARGE SCALE GENOMIC DNA]</scope>
    <source>
        <strain evidence="2">cv. PBC81</strain>
    </source>
</reference>
<proteinExistence type="predicted"/>
<evidence type="ECO:0000313" key="2">
    <source>
        <dbReference type="Proteomes" id="UP000224567"/>
    </source>
</evidence>